<dbReference type="InterPro" id="IPR023765">
    <property type="entry name" value="SBP_5_CS"/>
</dbReference>
<evidence type="ECO:0000256" key="1">
    <source>
        <dbReference type="ARBA" id="ARBA00004193"/>
    </source>
</evidence>
<dbReference type="PROSITE" id="PS51257">
    <property type="entry name" value="PROKAR_LIPOPROTEIN"/>
    <property type="match status" value="1"/>
</dbReference>
<comment type="subcellular location">
    <subcellularLocation>
        <location evidence="1">Cell membrane</location>
        <topology evidence="1">Lipid-anchor</topology>
    </subcellularLocation>
</comment>
<dbReference type="InterPro" id="IPR030678">
    <property type="entry name" value="Peptide/Ni-bd"/>
</dbReference>
<dbReference type="GO" id="GO:0043190">
    <property type="term" value="C:ATP-binding cassette (ABC) transporter complex"/>
    <property type="evidence" value="ECO:0007669"/>
    <property type="project" value="InterPro"/>
</dbReference>
<evidence type="ECO:0000256" key="2">
    <source>
        <dbReference type="ARBA" id="ARBA00005695"/>
    </source>
</evidence>
<keyword evidence="3" id="KW-0813">Transport</keyword>
<sequence length="512" mass="56000">MKRKISLLLCLVLIVSALAGCGSKKDELPNTEDRQDLTIAITAEPTSLDYSLANELNTFSIAGNVYEGLVRKEADGSLVPGLAESWTYNDDQTEITFTLREGVKFHNGETMTADDVVFSFQRALESKSTARMTGAIESVEKIDDTHVLMKLKYSYGPIEGCLANVNCAIVSKSAVEADPEGFGRAPVGAGPYQVVEWKSGEKIVMKAFADYHRGEAKIKDLTYMVIADSTSALVALEKGQIDVIANTQTSDKQNITSNANLQYDETIADSFFFLTFNNAEGLFADNVKLRQAIAYAIDKESILLGAMEGIGSVAHSVIPGNCFGAPENPDDYEYNPEMAKQLLAEAGYPDGLTINMPTMSSGYYVKISDILVDQLRQVGITVNQELMERTAYLQDVYTNCQYDMSVLSISALQPDADFITFMRYHSDYIGGGNNFTKVNNPKLDELLEIGRFDSDPAKRTAAYAELCQIIKDDAVLLPLVNPPVGVAGNVKLQGLKAFSDQSIYVYDLSWGA</sequence>
<dbReference type="PANTHER" id="PTHR30290">
    <property type="entry name" value="PERIPLASMIC BINDING COMPONENT OF ABC TRANSPORTER"/>
    <property type="match status" value="1"/>
</dbReference>
<reference evidence="7" key="1">
    <citation type="submission" date="2020-08" db="EMBL/GenBank/DDBJ databases">
        <title>Genome public.</title>
        <authorList>
            <person name="Liu C."/>
            <person name="Sun Q."/>
        </authorList>
    </citation>
    <scope>NUCLEOTIDE SEQUENCE</scope>
    <source>
        <strain evidence="7">BX7</strain>
    </source>
</reference>
<dbReference type="InterPro" id="IPR039424">
    <property type="entry name" value="SBP_5"/>
</dbReference>
<dbReference type="Gene3D" id="3.10.105.10">
    <property type="entry name" value="Dipeptide-binding Protein, Domain 3"/>
    <property type="match status" value="1"/>
</dbReference>
<dbReference type="RefSeq" id="WP_249301208.1">
    <property type="nucleotide sequence ID" value="NZ_JACRSP010000005.1"/>
</dbReference>
<dbReference type="AlphaFoldDB" id="A0A926DFV0"/>
<evidence type="ECO:0000256" key="5">
    <source>
        <dbReference type="SAM" id="SignalP"/>
    </source>
</evidence>
<dbReference type="SUPFAM" id="SSF53850">
    <property type="entry name" value="Periplasmic binding protein-like II"/>
    <property type="match status" value="1"/>
</dbReference>
<evidence type="ECO:0000256" key="3">
    <source>
        <dbReference type="ARBA" id="ARBA00022448"/>
    </source>
</evidence>
<evidence type="ECO:0000313" key="7">
    <source>
        <dbReference type="EMBL" id="MBC8537024.1"/>
    </source>
</evidence>
<name>A0A926DFV0_9FIRM</name>
<evidence type="ECO:0000259" key="6">
    <source>
        <dbReference type="Pfam" id="PF00496"/>
    </source>
</evidence>
<protein>
    <submittedName>
        <fullName evidence="7">ABC transporter substrate-binding protein</fullName>
    </submittedName>
</protein>
<dbReference type="PANTHER" id="PTHR30290:SF9">
    <property type="entry name" value="OLIGOPEPTIDE-BINDING PROTEIN APPA"/>
    <property type="match status" value="1"/>
</dbReference>
<dbReference type="GO" id="GO:0015833">
    <property type="term" value="P:peptide transport"/>
    <property type="evidence" value="ECO:0007669"/>
    <property type="project" value="TreeGrafter"/>
</dbReference>
<feature type="signal peptide" evidence="5">
    <location>
        <begin position="1"/>
        <end position="19"/>
    </location>
</feature>
<evidence type="ECO:0000256" key="4">
    <source>
        <dbReference type="ARBA" id="ARBA00022729"/>
    </source>
</evidence>
<dbReference type="Gene3D" id="3.40.190.10">
    <property type="entry name" value="Periplasmic binding protein-like II"/>
    <property type="match status" value="1"/>
</dbReference>
<comment type="similarity">
    <text evidence="2">Belongs to the bacterial solute-binding protein 5 family.</text>
</comment>
<evidence type="ECO:0000313" key="8">
    <source>
        <dbReference type="Proteomes" id="UP000620366"/>
    </source>
</evidence>
<dbReference type="PROSITE" id="PS01040">
    <property type="entry name" value="SBP_BACTERIAL_5"/>
    <property type="match status" value="1"/>
</dbReference>
<dbReference type="GO" id="GO:1904680">
    <property type="term" value="F:peptide transmembrane transporter activity"/>
    <property type="evidence" value="ECO:0007669"/>
    <property type="project" value="TreeGrafter"/>
</dbReference>
<gene>
    <name evidence="7" type="ORF">H8695_10025</name>
</gene>
<dbReference type="Pfam" id="PF00496">
    <property type="entry name" value="SBP_bac_5"/>
    <property type="match status" value="1"/>
</dbReference>
<accession>A0A926DFV0</accession>
<organism evidence="7 8">
    <name type="scientific">Feifania hominis</name>
    <dbReference type="NCBI Taxonomy" id="2763660"/>
    <lineage>
        <taxon>Bacteria</taxon>
        <taxon>Bacillati</taxon>
        <taxon>Bacillota</taxon>
        <taxon>Clostridia</taxon>
        <taxon>Eubacteriales</taxon>
        <taxon>Feifaniaceae</taxon>
        <taxon>Feifania</taxon>
    </lineage>
</organism>
<dbReference type="Gene3D" id="3.90.76.10">
    <property type="entry name" value="Dipeptide-binding Protein, Domain 1"/>
    <property type="match status" value="1"/>
</dbReference>
<dbReference type="InterPro" id="IPR000914">
    <property type="entry name" value="SBP_5_dom"/>
</dbReference>
<proteinExistence type="inferred from homology"/>
<keyword evidence="4 5" id="KW-0732">Signal</keyword>
<dbReference type="GO" id="GO:0042597">
    <property type="term" value="C:periplasmic space"/>
    <property type="evidence" value="ECO:0007669"/>
    <property type="project" value="UniProtKB-ARBA"/>
</dbReference>
<dbReference type="PIRSF" id="PIRSF002741">
    <property type="entry name" value="MppA"/>
    <property type="match status" value="1"/>
</dbReference>
<dbReference type="CDD" id="cd00995">
    <property type="entry name" value="PBP2_NikA_DppA_OppA_like"/>
    <property type="match status" value="1"/>
</dbReference>
<dbReference type="Proteomes" id="UP000620366">
    <property type="component" value="Unassembled WGS sequence"/>
</dbReference>
<feature type="domain" description="Solute-binding protein family 5" evidence="6">
    <location>
        <begin position="78"/>
        <end position="427"/>
    </location>
</feature>
<dbReference type="EMBL" id="JACRSP010000005">
    <property type="protein sequence ID" value="MBC8537024.1"/>
    <property type="molecule type" value="Genomic_DNA"/>
</dbReference>
<comment type="caution">
    <text evidence="7">The sequence shown here is derived from an EMBL/GenBank/DDBJ whole genome shotgun (WGS) entry which is preliminary data.</text>
</comment>
<feature type="chain" id="PRO_5039277659" evidence="5">
    <location>
        <begin position="20"/>
        <end position="512"/>
    </location>
</feature>
<keyword evidence="8" id="KW-1185">Reference proteome</keyword>